<evidence type="ECO:0000313" key="2">
    <source>
        <dbReference type="Proteomes" id="UP000800096"/>
    </source>
</evidence>
<reference evidence="1" key="1">
    <citation type="journal article" date="2020" name="Stud. Mycol.">
        <title>101 Dothideomycetes genomes: a test case for predicting lifestyles and emergence of pathogens.</title>
        <authorList>
            <person name="Haridas S."/>
            <person name="Albert R."/>
            <person name="Binder M."/>
            <person name="Bloem J."/>
            <person name="Labutti K."/>
            <person name="Salamov A."/>
            <person name="Andreopoulos B."/>
            <person name="Baker S."/>
            <person name="Barry K."/>
            <person name="Bills G."/>
            <person name="Bluhm B."/>
            <person name="Cannon C."/>
            <person name="Castanera R."/>
            <person name="Culley D."/>
            <person name="Daum C."/>
            <person name="Ezra D."/>
            <person name="Gonzalez J."/>
            <person name="Henrissat B."/>
            <person name="Kuo A."/>
            <person name="Liang C."/>
            <person name="Lipzen A."/>
            <person name="Lutzoni F."/>
            <person name="Magnuson J."/>
            <person name="Mondo S."/>
            <person name="Nolan M."/>
            <person name="Ohm R."/>
            <person name="Pangilinan J."/>
            <person name="Park H.-J."/>
            <person name="Ramirez L."/>
            <person name="Alfaro M."/>
            <person name="Sun H."/>
            <person name="Tritt A."/>
            <person name="Yoshinaga Y."/>
            <person name="Zwiers L.-H."/>
            <person name="Turgeon B."/>
            <person name="Goodwin S."/>
            <person name="Spatafora J."/>
            <person name="Crous P."/>
            <person name="Grigoriev I."/>
        </authorList>
    </citation>
    <scope>NUCLEOTIDE SEQUENCE</scope>
    <source>
        <strain evidence="1">HMLAC05119</strain>
    </source>
</reference>
<dbReference type="EMBL" id="ML979133">
    <property type="protein sequence ID" value="KAF1918840.1"/>
    <property type="molecule type" value="Genomic_DNA"/>
</dbReference>
<accession>A0A6A5QVJ2</accession>
<organism evidence="1 2">
    <name type="scientific">Ampelomyces quisqualis</name>
    <name type="common">Powdery mildew agent</name>
    <dbReference type="NCBI Taxonomy" id="50730"/>
    <lineage>
        <taxon>Eukaryota</taxon>
        <taxon>Fungi</taxon>
        <taxon>Dikarya</taxon>
        <taxon>Ascomycota</taxon>
        <taxon>Pezizomycotina</taxon>
        <taxon>Dothideomycetes</taxon>
        <taxon>Pleosporomycetidae</taxon>
        <taxon>Pleosporales</taxon>
        <taxon>Pleosporineae</taxon>
        <taxon>Phaeosphaeriaceae</taxon>
        <taxon>Ampelomyces</taxon>
    </lineage>
</organism>
<gene>
    <name evidence="1" type="ORF">BDU57DRAFT_121749</name>
</gene>
<sequence>MEKELVVDYNWQTKHLPPQPSYEVHYTHADPGRYKTPLQHRVARLHPRGRNAPDAEVVLLLVHLEVCIVLRGARRGVAARVVSGVQAWERVGHVRTPGVFLNSYGIDWMGELR</sequence>
<name>A0A6A5QVJ2_AMPQU</name>
<dbReference type="AlphaFoldDB" id="A0A6A5QVJ2"/>
<keyword evidence="2" id="KW-1185">Reference proteome</keyword>
<proteinExistence type="predicted"/>
<evidence type="ECO:0000313" key="1">
    <source>
        <dbReference type="EMBL" id="KAF1918840.1"/>
    </source>
</evidence>
<protein>
    <submittedName>
        <fullName evidence="1">Uncharacterized protein</fullName>
    </submittedName>
</protein>
<dbReference type="Proteomes" id="UP000800096">
    <property type="component" value="Unassembled WGS sequence"/>
</dbReference>